<comment type="caution">
    <text evidence="6">The sequence shown here is derived from an EMBL/GenBank/DDBJ whole genome shotgun (WGS) entry which is preliminary data.</text>
</comment>
<accession>A0ABS6KB92</accession>
<name>A0ABS6KB92_9FIRM</name>
<dbReference type="EMBL" id="JAHQCX010000013">
    <property type="protein sequence ID" value="MBU9727781.1"/>
    <property type="molecule type" value="Genomic_DNA"/>
</dbReference>
<proteinExistence type="inferred from homology"/>
<comment type="pathway">
    <text evidence="1">Carbohydrate acid metabolism.</text>
</comment>
<gene>
    <name evidence="6" type="ORF">KTH90_17365</name>
</gene>
<evidence type="ECO:0000256" key="3">
    <source>
        <dbReference type="ARBA" id="ARBA00011233"/>
    </source>
</evidence>
<comment type="subunit">
    <text evidence="3">Homotrimer.</text>
</comment>
<evidence type="ECO:0000256" key="5">
    <source>
        <dbReference type="ARBA" id="ARBA00023277"/>
    </source>
</evidence>
<evidence type="ECO:0000313" key="6">
    <source>
        <dbReference type="EMBL" id="MBU9727781.1"/>
    </source>
</evidence>
<dbReference type="Proteomes" id="UP001314681">
    <property type="component" value="Unassembled WGS sequence"/>
</dbReference>
<evidence type="ECO:0000256" key="4">
    <source>
        <dbReference type="ARBA" id="ARBA00023239"/>
    </source>
</evidence>
<dbReference type="SUPFAM" id="SSF51569">
    <property type="entry name" value="Aldolase"/>
    <property type="match status" value="1"/>
</dbReference>
<evidence type="ECO:0000256" key="2">
    <source>
        <dbReference type="ARBA" id="ARBA00006906"/>
    </source>
</evidence>
<protein>
    <submittedName>
        <fullName evidence="6">Bifunctional 4-hydroxy-2-oxoglutarate aldolase/2-dehydro-3-deoxy-phosphogluconate aldolase</fullName>
    </submittedName>
</protein>
<keyword evidence="5" id="KW-0119">Carbohydrate metabolism</keyword>
<dbReference type="PROSITE" id="PS00160">
    <property type="entry name" value="ALDOLASE_KDPG_KHG_2"/>
    <property type="match status" value="1"/>
</dbReference>
<dbReference type="InterPro" id="IPR013785">
    <property type="entry name" value="Aldolase_TIM"/>
</dbReference>
<dbReference type="RefSeq" id="WP_158355708.1">
    <property type="nucleotide sequence ID" value="NZ_JAHQCX010000013.1"/>
</dbReference>
<dbReference type="InterPro" id="IPR031338">
    <property type="entry name" value="KDPG/KHG_AS_2"/>
</dbReference>
<dbReference type="Pfam" id="PF01081">
    <property type="entry name" value="Aldolase"/>
    <property type="match status" value="1"/>
</dbReference>
<comment type="similarity">
    <text evidence="2">Belongs to the KHG/KDPG aldolase family.</text>
</comment>
<dbReference type="CDD" id="cd00452">
    <property type="entry name" value="KDPG_aldolase"/>
    <property type="match status" value="1"/>
</dbReference>
<keyword evidence="7" id="KW-1185">Reference proteome</keyword>
<evidence type="ECO:0000256" key="1">
    <source>
        <dbReference type="ARBA" id="ARBA00004761"/>
    </source>
</evidence>
<keyword evidence="4" id="KW-0456">Lyase</keyword>
<organism evidence="6 7">
    <name type="scientific">Diplocloster modestus</name>
    <dbReference type="NCBI Taxonomy" id="2850322"/>
    <lineage>
        <taxon>Bacteria</taxon>
        <taxon>Bacillati</taxon>
        <taxon>Bacillota</taxon>
        <taxon>Clostridia</taxon>
        <taxon>Lachnospirales</taxon>
        <taxon>Lachnospiraceae</taxon>
        <taxon>Diplocloster</taxon>
    </lineage>
</organism>
<dbReference type="PANTHER" id="PTHR30246">
    <property type="entry name" value="2-KETO-3-DEOXY-6-PHOSPHOGLUCONATE ALDOLASE"/>
    <property type="match status" value="1"/>
</dbReference>
<evidence type="ECO:0000313" key="7">
    <source>
        <dbReference type="Proteomes" id="UP001314681"/>
    </source>
</evidence>
<dbReference type="InterPro" id="IPR000887">
    <property type="entry name" value="Aldlse_KDPG_KHG"/>
</dbReference>
<sequence length="216" mass="22999">MEENKVLQSLLQQKIIAIVRGVTKEQIQKTAEAIVSGGIPCLEIAIDHSSPESVLQTYEMIRCLKETFAEGICLGAGTVLSGQEVTACVEAGAEYIISPNQNPDVIRKTKEAGKISIPGALTPTEMAEAWEAGADIVKLFPAGTLGLDYIKAVRGPLKHIPVSAVGGVTPLNCRSFIEAGCCSVGVGGNLVDLKKIEQGDYESLTKTARSYVRNLR</sequence>
<reference evidence="6 7" key="1">
    <citation type="submission" date="2021-06" db="EMBL/GenBank/DDBJ databases">
        <title>Description of novel taxa of the family Lachnospiraceae.</title>
        <authorList>
            <person name="Chaplin A.V."/>
            <person name="Sokolova S.R."/>
            <person name="Pikina A.P."/>
            <person name="Korzhanova M."/>
            <person name="Belova V."/>
            <person name="Korostin D."/>
            <person name="Efimov B.A."/>
        </authorList>
    </citation>
    <scope>NUCLEOTIDE SEQUENCE [LARGE SCALE GENOMIC DNA]</scope>
    <source>
        <strain evidence="6 7">ASD4241</strain>
    </source>
</reference>
<dbReference type="Gene3D" id="3.20.20.70">
    <property type="entry name" value="Aldolase class I"/>
    <property type="match status" value="1"/>
</dbReference>
<dbReference type="PANTHER" id="PTHR30246:SF1">
    <property type="entry name" value="2-DEHYDRO-3-DEOXY-6-PHOSPHOGALACTONATE ALDOLASE-RELATED"/>
    <property type="match status" value="1"/>
</dbReference>